<dbReference type="Ensembl" id="ENSLLET00000046454.1">
    <property type="protein sequence ID" value="ENSLLEP00000044664.1"/>
    <property type="gene ID" value="ENSLLEG00000028362.1"/>
</dbReference>
<reference evidence="3" key="2">
    <citation type="submission" date="2025-09" db="UniProtKB">
        <authorList>
            <consortium name="Ensembl"/>
        </authorList>
    </citation>
    <scope>IDENTIFICATION</scope>
</reference>
<keyword evidence="1" id="KW-0472">Membrane</keyword>
<dbReference type="InterPro" id="IPR013216">
    <property type="entry name" value="Methyltransf_11"/>
</dbReference>
<accession>A0A8C5WK93</accession>
<dbReference type="CDD" id="cd02440">
    <property type="entry name" value="AdoMet_MTases"/>
    <property type="match status" value="1"/>
</dbReference>
<evidence type="ECO:0000256" key="1">
    <source>
        <dbReference type="SAM" id="Phobius"/>
    </source>
</evidence>
<dbReference type="InterPro" id="IPR026669">
    <property type="entry name" value="Arsenite_MeTrfase-like"/>
</dbReference>
<sequence>MDFAEAQGAILSLLGQVSSDALPKVIHWMKTSTALSLLAFMKLLFLYWYLLVLFDAKEHCRHLSKRGIRYPFNFTGCECPRGDTWKCELEDLTTSNNDIILKSISEDLRSCLPVEAMVGTESRTMQVIRNLKTPTVHVDAFLYDEEAVDSLCAEGKMSRNYCLSCGSKNTAPLDFLSHSFSLPELRFLFQNALPDLAGKTLLDVGSRLGAVLYVGYVYSSASHLYGVEMNAEFCNLQEKIIQKYQFEDRIKVYQADICNQKALLQEADVVVLNNVFEYFLEKEEQAKAWTFLNENLRKKGSLLITVPTLKESLGKLQLNINVDHWVEEVDLDLDHVYLREEVDEQAHSDIHLYCVR</sequence>
<proteinExistence type="predicted"/>
<keyword evidence="1" id="KW-1133">Transmembrane helix</keyword>
<name>A0A8C5WK93_9ANUR</name>
<organism evidence="3 4">
    <name type="scientific">Leptobrachium leishanense</name>
    <name type="common">Leishan spiny toad</name>
    <dbReference type="NCBI Taxonomy" id="445787"/>
    <lineage>
        <taxon>Eukaryota</taxon>
        <taxon>Metazoa</taxon>
        <taxon>Chordata</taxon>
        <taxon>Craniata</taxon>
        <taxon>Vertebrata</taxon>
        <taxon>Euteleostomi</taxon>
        <taxon>Amphibia</taxon>
        <taxon>Batrachia</taxon>
        <taxon>Anura</taxon>
        <taxon>Pelobatoidea</taxon>
        <taxon>Megophryidae</taxon>
        <taxon>Leptobrachium</taxon>
    </lineage>
</organism>
<evidence type="ECO:0000313" key="4">
    <source>
        <dbReference type="Proteomes" id="UP000694569"/>
    </source>
</evidence>
<dbReference type="OrthoDB" id="15794at2759"/>
<feature type="transmembrane region" description="Helical" evidence="1">
    <location>
        <begin position="35"/>
        <end position="56"/>
    </location>
</feature>
<dbReference type="InterPro" id="IPR029063">
    <property type="entry name" value="SAM-dependent_MTases_sf"/>
</dbReference>
<dbReference type="Gene3D" id="3.40.50.150">
    <property type="entry name" value="Vaccinia Virus protein VP39"/>
    <property type="match status" value="1"/>
</dbReference>
<dbReference type="Pfam" id="PF08241">
    <property type="entry name" value="Methyltransf_11"/>
    <property type="match status" value="1"/>
</dbReference>
<evidence type="ECO:0000259" key="2">
    <source>
        <dbReference type="Pfam" id="PF08241"/>
    </source>
</evidence>
<dbReference type="GO" id="GO:0008757">
    <property type="term" value="F:S-adenosylmethionine-dependent methyltransferase activity"/>
    <property type="evidence" value="ECO:0007669"/>
    <property type="project" value="InterPro"/>
</dbReference>
<protein>
    <recommendedName>
        <fullName evidence="2">Methyltransferase type 11 domain-containing protein</fullName>
    </recommendedName>
</protein>
<keyword evidence="4" id="KW-1185">Reference proteome</keyword>
<keyword evidence="1" id="KW-0812">Transmembrane</keyword>
<evidence type="ECO:0000313" key="3">
    <source>
        <dbReference type="Ensembl" id="ENSLLEP00000044664.1"/>
    </source>
</evidence>
<dbReference type="Proteomes" id="UP000694569">
    <property type="component" value="Unplaced"/>
</dbReference>
<dbReference type="GeneTree" id="ENSGT00390000012799"/>
<dbReference type="SUPFAM" id="SSF53335">
    <property type="entry name" value="S-adenosyl-L-methionine-dependent methyltransferases"/>
    <property type="match status" value="1"/>
</dbReference>
<dbReference type="PANTHER" id="PTHR43675">
    <property type="entry name" value="ARSENITE METHYLTRANSFERASE"/>
    <property type="match status" value="1"/>
</dbReference>
<dbReference type="AlphaFoldDB" id="A0A8C5WK93"/>
<reference evidence="3" key="1">
    <citation type="submission" date="2025-08" db="UniProtKB">
        <authorList>
            <consortium name="Ensembl"/>
        </authorList>
    </citation>
    <scope>IDENTIFICATION</scope>
</reference>
<feature type="domain" description="Methyltransferase type 11" evidence="2">
    <location>
        <begin position="202"/>
        <end position="304"/>
    </location>
</feature>
<dbReference type="PANTHER" id="PTHR43675:SF1">
    <property type="entry name" value="RIKEN CDNA 2700097O09 GENE"/>
    <property type="match status" value="1"/>
</dbReference>